<proteinExistence type="predicted"/>
<name>A0A8X6P6J5_NEPPI</name>
<dbReference type="Proteomes" id="UP000887013">
    <property type="component" value="Unassembled WGS sequence"/>
</dbReference>
<accession>A0A8X6P6J5</accession>
<sequence length="142" mass="16349">MWGLVPHPVADARFNKRYSSSSGDEKLFMNYDFIFHEMKTFAILQWSRPAEERGLAVFLSSISRLSYPAEMCCSWHEKPILVFCDNYSCKNPIFSFGKMELMLDIPMENDEVKVNSCPFAQGEEKSLGSWSEEGIEKLSQKV</sequence>
<evidence type="ECO:0000313" key="2">
    <source>
        <dbReference type="Proteomes" id="UP000887013"/>
    </source>
</evidence>
<dbReference type="EMBL" id="BMAW01016626">
    <property type="protein sequence ID" value="GFT50022.1"/>
    <property type="molecule type" value="Genomic_DNA"/>
</dbReference>
<dbReference type="AlphaFoldDB" id="A0A8X6P6J5"/>
<comment type="caution">
    <text evidence="1">The sequence shown here is derived from an EMBL/GenBank/DDBJ whole genome shotgun (WGS) entry which is preliminary data.</text>
</comment>
<gene>
    <name evidence="1" type="ORF">NPIL_336001</name>
</gene>
<organism evidence="1 2">
    <name type="scientific">Nephila pilipes</name>
    <name type="common">Giant wood spider</name>
    <name type="synonym">Nephila maculata</name>
    <dbReference type="NCBI Taxonomy" id="299642"/>
    <lineage>
        <taxon>Eukaryota</taxon>
        <taxon>Metazoa</taxon>
        <taxon>Ecdysozoa</taxon>
        <taxon>Arthropoda</taxon>
        <taxon>Chelicerata</taxon>
        <taxon>Arachnida</taxon>
        <taxon>Araneae</taxon>
        <taxon>Araneomorphae</taxon>
        <taxon>Entelegynae</taxon>
        <taxon>Araneoidea</taxon>
        <taxon>Nephilidae</taxon>
        <taxon>Nephila</taxon>
    </lineage>
</organism>
<evidence type="ECO:0000313" key="1">
    <source>
        <dbReference type="EMBL" id="GFT50022.1"/>
    </source>
</evidence>
<keyword evidence="2" id="KW-1185">Reference proteome</keyword>
<protein>
    <submittedName>
        <fullName evidence="1">Uncharacterized protein</fullName>
    </submittedName>
</protein>
<reference evidence="1" key="1">
    <citation type="submission" date="2020-08" db="EMBL/GenBank/DDBJ databases">
        <title>Multicomponent nature underlies the extraordinary mechanical properties of spider dragline silk.</title>
        <authorList>
            <person name="Kono N."/>
            <person name="Nakamura H."/>
            <person name="Mori M."/>
            <person name="Yoshida Y."/>
            <person name="Ohtoshi R."/>
            <person name="Malay A.D."/>
            <person name="Moran D.A.P."/>
            <person name="Tomita M."/>
            <person name="Numata K."/>
            <person name="Arakawa K."/>
        </authorList>
    </citation>
    <scope>NUCLEOTIDE SEQUENCE</scope>
</reference>